<evidence type="ECO:0000313" key="2">
    <source>
        <dbReference type="EMBL" id="MEE4546157.1"/>
    </source>
</evidence>
<comment type="caution">
    <text evidence="2">The sequence shown here is derived from an EMBL/GenBank/DDBJ whole genome shotgun (WGS) entry which is preliminary data.</text>
</comment>
<name>A0ABU7PM77_9ACTN</name>
<sequence>MTGDLWTPALSMVGVTVGGALTYLTQRTTQRAADRAEERRRAAALAEERRAEQIRTVLEFIRFALEAEGVAHARPVRWEVGDAWYRTARPAVDGLRIAENGVRLLCAPGLHRPAAAYARALNGSVWQEGDDEASVAERLEPFKAEFLAVARRALT</sequence>
<dbReference type="Proteomes" id="UP001344658">
    <property type="component" value="Unassembled WGS sequence"/>
</dbReference>
<gene>
    <name evidence="2" type="ORF">V2S66_29845</name>
</gene>
<keyword evidence="1" id="KW-1133">Transmembrane helix</keyword>
<evidence type="ECO:0000256" key="1">
    <source>
        <dbReference type="SAM" id="Phobius"/>
    </source>
</evidence>
<proteinExistence type="predicted"/>
<dbReference type="RefSeq" id="WP_330799860.1">
    <property type="nucleotide sequence ID" value="NZ_JAZEWV010000040.1"/>
</dbReference>
<keyword evidence="3" id="KW-1185">Reference proteome</keyword>
<keyword evidence="1" id="KW-0812">Transmembrane</keyword>
<protein>
    <submittedName>
        <fullName evidence="2">Uncharacterized protein</fullName>
    </submittedName>
</protein>
<organism evidence="2 3">
    <name type="scientific">Actinacidiphila polyblastidii</name>
    <dbReference type="NCBI Taxonomy" id="3110430"/>
    <lineage>
        <taxon>Bacteria</taxon>
        <taxon>Bacillati</taxon>
        <taxon>Actinomycetota</taxon>
        <taxon>Actinomycetes</taxon>
        <taxon>Kitasatosporales</taxon>
        <taxon>Streptomycetaceae</taxon>
        <taxon>Actinacidiphila</taxon>
    </lineage>
</organism>
<feature type="transmembrane region" description="Helical" evidence="1">
    <location>
        <begin position="6"/>
        <end position="25"/>
    </location>
</feature>
<accession>A0ABU7PM77</accession>
<keyword evidence="1" id="KW-0472">Membrane</keyword>
<reference evidence="2 3" key="1">
    <citation type="submission" date="2023-12" db="EMBL/GenBank/DDBJ databases">
        <title>Streptomyces sp. V4-01.</title>
        <authorList>
            <person name="Somphong A."/>
            <person name="Phongsopitanun W."/>
        </authorList>
    </citation>
    <scope>NUCLEOTIDE SEQUENCE [LARGE SCALE GENOMIC DNA]</scope>
    <source>
        <strain evidence="2 3">V4-01</strain>
    </source>
</reference>
<dbReference type="EMBL" id="JAZEWV010000040">
    <property type="protein sequence ID" value="MEE4546157.1"/>
    <property type="molecule type" value="Genomic_DNA"/>
</dbReference>
<evidence type="ECO:0000313" key="3">
    <source>
        <dbReference type="Proteomes" id="UP001344658"/>
    </source>
</evidence>